<accession>A0A3N4ADV6</accession>
<dbReference type="InterPro" id="IPR012349">
    <property type="entry name" value="Split_barrel_FMN-bd"/>
</dbReference>
<dbReference type="InterPro" id="IPR052917">
    <property type="entry name" value="Stress-Dev_Protein"/>
</dbReference>
<dbReference type="SUPFAM" id="SSF50475">
    <property type="entry name" value="FMN-binding split barrel"/>
    <property type="match status" value="1"/>
</dbReference>
<keyword evidence="3" id="KW-1185">Reference proteome</keyword>
<organism evidence="2 3">
    <name type="scientific">Kocuria soli</name>
    <dbReference type="NCBI Taxonomy" id="2485125"/>
    <lineage>
        <taxon>Bacteria</taxon>
        <taxon>Bacillati</taxon>
        <taxon>Actinomycetota</taxon>
        <taxon>Actinomycetes</taxon>
        <taxon>Micrococcales</taxon>
        <taxon>Micrococcaceae</taxon>
        <taxon>Kocuria</taxon>
    </lineage>
</organism>
<gene>
    <name evidence="2" type="ORF">EDL96_03210</name>
</gene>
<dbReference type="EMBL" id="RKMF01000003">
    <property type="protein sequence ID" value="ROZ64285.1"/>
    <property type="molecule type" value="Genomic_DNA"/>
</dbReference>
<comment type="caution">
    <text evidence="2">The sequence shown here is derived from an EMBL/GenBank/DDBJ whole genome shotgun (WGS) entry which is preliminary data.</text>
</comment>
<feature type="domain" description="General stress protein FMN-binding split barrel" evidence="1">
    <location>
        <begin position="55"/>
        <end position="190"/>
    </location>
</feature>
<proteinExistence type="predicted"/>
<dbReference type="Proteomes" id="UP000270616">
    <property type="component" value="Unassembled WGS sequence"/>
</dbReference>
<reference evidence="2 3" key="1">
    <citation type="submission" date="2018-10" db="EMBL/GenBank/DDBJ databases">
        <title>Kocuria sp. M5W7-7, whole genome shotgun sequence.</title>
        <authorList>
            <person name="Tuo L."/>
        </authorList>
    </citation>
    <scope>NUCLEOTIDE SEQUENCE [LARGE SCALE GENOMIC DNA]</scope>
    <source>
        <strain evidence="2 3">M5W7-7</strain>
    </source>
</reference>
<name>A0A3N4ADV6_9MICC</name>
<dbReference type="PANTHER" id="PTHR34818:SF1">
    <property type="entry name" value="PROTEIN BLI-3"/>
    <property type="match status" value="1"/>
</dbReference>
<evidence type="ECO:0000313" key="3">
    <source>
        <dbReference type="Proteomes" id="UP000270616"/>
    </source>
</evidence>
<dbReference type="InterPro" id="IPR038725">
    <property type="entry name" value="YdaG_split_barrel_FMN-bd"/>
</dbReference>
<dbReference type="Gene3D" id="2.30.110.10">
    <property type="entry name" value="Electron Transport, Fmn-binding Protein, Chain A"/>
    <property type="match status" value="1"/>
</dbReference>
<evidence type="ECO:0000313" key="2">
    <source>
        <dbReference type="EMBL" id="ROZ64285.1"/>
    </source>
</evidence>
<evidence type="ECO:0000259" key="1">
    <source>
        <dbReference type="Pfam" id="PF16242"/>
    </source>
</evidence>
<sequence>MTPGGLNDCADRSTRATCVEGYAWQCTPRPTTPTTHTVRSMTNSQDQQLTTDPTEVKKVHDLIESTDIAMLTTADSTAGDGRLVSRPLSTQVAEDGDVLFLVRSSSSVAADVRANPNVNVAYSSNKAWVSVSGAATVVHDRDLVEKLWSKGADMFMEGGPENQDNVVLKINGDTATYWGGESLIGTAVKTIGAIRNKDDDNQGGPTTVDLP</sequence>
<dbReference type="PANTHER" id="PTHR34818">
    <property type="entry name" value="PROTEIN BLI-3"/>
    <property type="match status" value="1"/>
</dbReference>
<protein>
    <recommendedName>
        <fullName evidence="1">General stress protein FMN-binding split barrel domain-containing protein</fullName>
    </recommendedName>
</protein>
<dbReference type="AlphaFoldDB" id="A0A3N4ADV6"/>
<dbReference type="Pfam" id="PF16242">
    <property type="entry name" value="Pyrid_ox_like"/>
    <property type="match status" value="1"/>
</dbReference>